<feature type="transmembrane region" description="Helical" evidence="1">
    <location>
        <begin position="83"/>
        <end position="107"/>
    </location>
</feature>
<dbReference type="GeneID" id="14887745"/>
<proteinExistence type="predicted"/>
<dbReference type="AlphaFoldDB" id="L7FLL2"/>
<feature type="transmembrane region" description="Helical" evidence="1">
    <location>
        <begin position="178"/>
        <end position="201"/>
    </location>
</feature>
<evidence type="ECO:0000313" key="2">
    <source>
        <dbReference type="EMBL" id="ELP88759.1"/>
    </source>
</evidence>
<feature type="transmembrane region" description="Helical" evidence="1">
    <location>
        <begin position="45"/>
        <end position="71"/>
    </location>
</feature>
<dbReference type="RefSeq" id="XP_004255530.1">
    <property type="nucleotide sequence ID" value="XM_004255482.1"/>
</dbReference>
<dbReference type="VEuPathDB" id="AmoebaDB:EIN_330630"/>
<keyword evidence="1" id="KW-1133">Transmembrane helix</keyword>
<dbReference type="Proteomes" id="UP000014680">
    <property type="component" value="Unassembled WGS sequence"/>
</dbReference>
<dbReference type="OMA" id="DECNTTC"/>
<protein>
    <submittedName>
        <fullName evidence="2">Uncharacterized protein</fullName>
    </submittedName>
</protein>
<feature type="transmembrane region" description="Helical" evidence="1">
    <location>
        <begin position="12"/>
        <end position="33"/>
    </location>
</feature>
<evidence type="ECO:0000256" key="1">
    <source>
        <dbReference type="SAM" id="Phobius"/>
    </source>
</evidence>
<evidence type="ECO:0000313" key="3">
    <source>
        <dbReference type="Proteomes" id="UP000014680"/>
    </source>
</evidence>
<reference evidence="2 3" key="1">
    <citation type="submission" date="2012-10" db="EMBL/GenBank/DDBJ databases">
        <authorList>
            <person name="Zafar N."/>
            <person name="Inman J."/>
            <person name="Hall N."/>
            <person name="Lorenzi H."/>
            <person name="Caler E."/>
        </authorList>
    </citation>
    <scope>NUCLEOTIDE SEQUENCE [LARGE SCALE GENOMIC DNA]</scope>
    <source>
        <strain evidence="2 3">IP1</strain>
    </source>
</reference>
<name>L7FLL2_ENTIV</name>
<dbReference type="EMBL" id="KB206701">
    <property type="protein sequence ID" value="ELP88759.1"/>
    <property type="molecule type" value="Genomic_DNA"/>
</dbReference>
<gene>
    <name evidence="2" type="ORF">EIN_330630</name>
</gene>
<accession>L7FLL2</accession>
<keyword evidence="3" id="KW-1185">Reference proteome</keyword>
<organism evidence="2 3">
    <name type="scientific">Entamoeba invadens IP1</name>
    <dbReference type="NCBI Taxonomy" id="370355"/>
    <lineage>
        <taxon>Eukaryota</taxon>
        <taxon>Amoebozoa</taxon>
        <taxon>Evosea</taxon>
        <taxon>Archamoebae</taxon>
        <taxon>Mastigamoebida</taxon>
        <taxon>Entamoebidae</taxon>
        <taxon>Entamoeba</taxon>
    </lineage>
</organism>
<keyword evidence="1" id="KW-0472">Membrane</keyword>
<sequence>MGLGSITSCACVLITGVLAALLSLAGIAEIVLTSRMYDMEFNEKYYIFSGVYGTILLGLAILIISFVIFAISCCKKASCFKMVLAIIAPICAFFAIVFGVYLFVVALKVNDGMFEPLWTDTANFDTRYAFENDYNCCGYDSPTILCGCELETNNPDKCSQDCYDKAFYFTATVFYSEAATFLVIMVTLLCTSAALFGSAFCGKKKSDYFKL</sequence>
<dbReference type="KEGG" id="eiv:EIN_330630"/>
<keyword evidence="1" id="KW-0812">Transmembrane</keyword>